<evidence type="ECO:0000256" key="4">
    <source>
        <dbReference type="ARBA" id="ARBA00022692"/>
    </source>
</evidence>
<dbReference type="Pfam" id="PF02669">
    <property type="entry name" value="KdpC"/>
    <property type="match status" value="1"/>
</dbReference>
<reference evidence="12 13" key="1">
    <citation type="submission" date="2012-07" db="EMBL/GenBank/DDBJ databases">
        <title>Draft genome sequence of Desulfovibrio magneticus str. Maddingley MBC34 obtained from a metagenomic sequence of a methanogenic enrichment isolated from coal-seam formation water in Victoria, Australia.</title>
        <authorList>
            <person name="Greenfield P."/>
            <person name="Hendry P."/>
            <person name="Li D."/>
            <person name="Rosewarne C.P."/>
            <person name="Tran-Dinh N."/>
            <person name="Elbourne L.D.H."/>
            <person name="Paulsen I.T."/>
            <person name="Midgley D.J."/>
        </authorList>
    </citation>
    <scope>NUCLEOTIDE SEQUENCE [LARGE SCALE GENOMIC DNA]</scope>
    <source>
        <strain evidence="13">Maddingley MBC34</strain>
    </source>
</reference>
<proteinExistence type="inferred from homology"/>
<keyword evidence="7 11" id="KW-0630">Potassium</keyword>
<name>K6GVE3_9BACT</name>
<dbReference type="PIRSF" id="PIRSF001296">
    <property type="entry name" value="K_ATPase_KdpC"/>
    <property type="match status" value="1"/>
</dbReference>
<dbReference type="NCBIfam" id="TIGR00681">
    <property type="entry name" value="kdpC"/>
    <property type="match status" value="1"/>
</dbReference>
<evidence type="ECO:0000256" key="8">
    <source>
        <dbReference type="ARBA" id="ARBA00022989"/>
    </source>
</evidence>
<evidence type="ECO:0000256" key="11">
    <source>
        <dbReference type="HAMAP-Rule" id="MF_00276"/>
    </source>
</evidence>
<protein>
    <recommendedName>
        <fullName evidence="11">Potassium-transporting ATPase KdpC subunit</fullName>
    </recommendedName>
    <alternativeName>
        <fullName evidence="11">ATP phosphohydrolase [potassium-transporting] C chain</fullName>
    </alternativeName>
    <alternativeName>
        <fullName evidence="11">Potassium-binding and translocating subunit C</fullName>
    </alternativeName>
    <alternativeName>
        <fullName evidence="11">Potassium-translocating ATPase C chain</fullName>
    </alternativeName>
</protein>
<evidence type="ECO:0000256" key="9">
    <source>
        <dbReference type="ARBA" id="ARBA00023065"/>
    </source>
</evidence>
<comment type="similarity">
    <text evidence="11">Belongs to the KdpC family.</text>
</comment>
<dbReference type="GO" id="GO:0005886">
    <property type="term" value="C:plasma membrane"/>
    <property type="evidence" value="ECO:0007669"/>
    <property type="project" value="UniProtKB-SubCell"/>
</dbReference>
<evidence type="ECO:0000313" key="12">
    <source>
        <dbReference type="EMBL" id="EKO40901.1"/>
    </source>
</evidence>
<keyword evidence="9 11" id="KW-0406">Ion transport</keyword>
<sequence length="195" mass="19803">MFASFLRELKPSCLMFLWLSLITGVGYPLAVTALGATVFPHQAAGSLVSRDGVVAGSALIGQPFAPGRYFAGRPSATSPFPCDAAASGGSNLAPTNPALAEAVKARAAGLDALASGRPVPMDLATASASGLDPHISAEAARWQAPAVAKARGLAEKDVAELIASQTEGRLLGVWGEERVNVARLNLALDALAGAK</sequence>
<keyword evidence="3 11" id="KW-0633">Potassium transport</keyword>
<gene>
    <name evidence="11" type="primary">kdpC</name>
    <name evidence="12" type="ORF">B193_0373</name>
</gene>
<dbReference type="EMBL" id="ALAO01000040">
    <property type="protein sequence ID" value="EKO40901.1"/>
    <property type="molecule type" value="Genomic_DNA"/>
</dbReference>
<comment type="subunit">
    <text evidence="11">The system is composed of three essential subunits: KdpA, KdpB and KdpC.</text>
</comment>
<dbReference type="PATRIC" id="fig|1206767.3.peg.347"/>
<comment type="caution">
    <text evidence="12">The sequence shown here is derived from an EMBL/GenBank/DDBJ whole genome shotgun (WGS) entry which is preliminary data.</text>
</comment>
<keyword evidence="6 11" id="KW-0067">ATP-binding</keyword>
<evidence type="ECO:0000256" key="5">
    <source>
        <dbReference type="ARBA" id="ARBA00022741"/>
    </source>
</evidence>
<evidence type="ECO:0000256" key="1">
    <source>
        <dbReference type="ARBA" id="ARBA00022448"/>
    </source>
</evidence>
<organism evidence="12 13">
    <name type="scientific">Solidesulfovibrio magneticus str. Maddingley MBC34</name>
    <dbReference type="NCBI Taxonomy" id="1206767"/>
    <lineage>
        <taxon>Bacteria</taxon>
        <taxon>Pseudomonadati</taxon>
        <taxon>Thermodesulfobacteriota</taxon>
        <taxon>Desulfovibrionia</taxon>
        <taxon>Desulfovibrionales</taxon>
        <taxon>Desulfovibrionaceae</taxon>
        <taxon>Solidesulfovibrio</taxon>
    </lineage>
</organism>
<evidence type="ECO:0000256" key="6">
    <source>
        <dbReference type="ARBA" id="ARBA00022840"/>
    </source>
</evidence>
<keyword evidence="10 11" id="KW-0472">Membrane</keyword>
<evidence type="ECO:0000256" key="2">
    <source>
        <dbReference type="ARBA" id="ARBA00022475"/>
    </source>
</evidence>
<dbReference type="InterPro" id="IPR003820">
    <property type="entry name" value="KdpC"/>
</dbReference>
<dbReference type="GO" id="GO:0005524">
    <property type="term" value="F:ATP binding"/>
    <property type="evidence" value="ECO:0007669"/>
    <property type="project" value="UniProtKB-UniRule"/>
</dbReference>
<evidence type="ECO:0000256" key="7">
    <source>
        <dbReference type="ARBA" id="ARBA00022958"/>
    </source>
</evidence>
<keyword evidence="5 11" id="KW-0547">Nucleotide-binding</keyword>
<evidence type="ECO:0000256" key="3">
    <source>
        <dbReference type="ARBA" id="ARBA00022538"/>
    </source>
</evidence>
<evidence type="ECO:0000256" key="10">
    <source>
        <dbReference type="ARBA" id="ARBA00023136"/>
    </source>
</evidence>
<keyword evidence="1 11" id="KW-0813">Transport</keyword>
<dbReference type="NCBIfam" id="NF001454">
    <property type="entry name" value="PRK00315.1"/>
    <property type="match status" value="1"/>
</dbReference>
<dbReference type="HAMAP" id="MF_00276">
    <property type="entry name" value="KdpC"/>
    <property type="match status" value="1"/>
</dbReference>
<comment type="subcellular location">
    <subcellularLocation>
        <location evidence="11">Cell membrane</location>
        <topology evidence="11">Single-pass membrane protein</topology>
    </subcellularLocation>
</comment>
<evidence type="ECO:0000313" key="13">
    <source>
        <dbReference type="Proteomes" id="UP000006272"/>
    </source>
</evidence>
<dbReference type="GO" id="GO:0008556">
    <property type="term" value="F:P-type potassium transmembrane transporter activity"/>
    <property type="evidence" value="ECO:0007669"/>
    <property type="project" value="InterPro"/>
</dbReference>
<dbReference type="AlphaFoldDB" id="K6GVE3"/>
<keyword evidence="2 11" id="KW-1003">Cell membrane</keyword>
<dbReference type="PANTHER" id="PTHR30042:SF2">
    <property type="entry name" value="POTASSIUM-TRANSPORTING ATPASE KDPC SUBUNIT"/>
    <property type="match status" value="1"/>
</dbReference>
<accession>K6GVE3</accession>
<dbReference type="PANTHER" id="PTHR30042">
    <property type="entry name" value="POTASSIUM-TRANSPORTING ATPASE C CHAIN"/>
    <property type="match status" value="1"/>
</dbReference>
<comment type="function">
    <text evidence="11">Part of the high-affinity ATP-driven potassium transport (or Kdp) system, which catalyzes the hydrolysis of ATP coupled with the electrogenic transport of potassium into the cytoplasm. This subunit acts as a catalytic chaperone that increases the ATP-binding affinity of the ATP-hydrolyzing subunit KdpB by the formation of a transient KdpB/KdpC/ATP ternary complex.</text>
</comment>
<keyword evidence="4 11" id="KW-0812">Transmembrane</keyword>
<keyword evidence="8 11" id="KW-1133">Transmembrane helix</keyword>
<dbReference type="Proteomes" id="UP000006272">
    <property type="component" value="Unassembled WGS sequence"/>
</dbReference>